<sequence length="110" mass="12530">MSIPILDLTAPLVCLPHLLVHVSHLQYPNNPTIVHYNVKSFIAKKEILFADLNGFDILAFTETWLSPTVDSADLLFPSYRTPFKRHRPNDPRGGIILYIKSDIFATERPD</sequence>
<dbReference type="EMBL" id="JAIWYP010000011">
    <property type="protein sequence ID" value="KAH3735529.1"/>
    <property type="molecule type" value="Genomic_DNA"/>
</dbReference>
<reference evidence="1" key="2">
    <citation type="submission" date="2020-11" db="EMBL/GenBank/DDBJ databases">
        <authorList>
            <person name="McCartney M.A."/>
            <person name="Auch B."/>
            <person name="Kono T."/>
            <person name="Mallez S."/>
            <person name="Becker A."/>
            <person name="Gohl D.M."/>
            <person name="Silverstein K.A.T."/>
            <person name="Koren S."/>
            <person name="Bechman K.B."/>
            <person name="Herman A."/>
            <person name="Abrahante J.E."/>
            <person name="Garbe J."/>
        </authorList>
    </citation>
    <scope>NUCLEOTIDE SEQUENCE</scope>
    <source>
        <strain evidence="1">Duluth1</strain>
        <tissue evidence="1">Whole animal</tissue>
    </source>
</reference>
<evidence type="ECO:0000313" key="1">
    <source>
        <dbReference type="EMBL" id="KAH3735529.1"/>
    </source>
</evidence>
<dbReference type="InterPro" id="IPR036691">
    <property type="entry name" value="Endo/exonu/phosph_ase_sf"/>
</dbReference>
<keyword evidence="2" id="KW-1185">Reference proteome</keyword>
<accession>A0A9D4D0F3</accession>
<evidence type="ECO:0000313" key="2">
    <source>
        <dbReference type="Proteomes" id="UP000828390"/>
    </source>
</evidence>
<dbReference type="SUPFAM" id="SSF56219">
    <property type="entry name" value="DNase I-like"/>
    <property type="match status" value="1"/>
</dbReference>
<gene>
    <name evidence="1" type="ORF">DPMN_042064</name>
</gene>
<comment type="caution">
    <text evidence="1">The sequence shown here is derived from an EMBL/GenBank/DDBJ whole genome shotgun (WGS) entry which is preliminary data.</text>
</comment>
<reference evidence="1" key="1">
    <citation type="journal article" date="2019" name="bioRxiv">
        <title>The Genome of the Zebra Mussel, Dreissena polymorpha: A Resource for Invasive Species Research.</title>
        <authorList>
            <person name="McCartney M.A."/>
            <person name="Auch B."/>
            <person name="Kono T."/>
            <person name="Mallez S."/>
            <person name="Zhang Y."/>
            <person name="Obille A."/>
            <person name="Becker A."/>
            <person name="Abrahante J.E."/>
            <person name="Garbe J."/>
            <person name="Badalamenti J.P."/>
            <person name="Herman A."/>
            <person name="Mangelson H."/>
            <person name="Liachko I."/>
            <person name="Sullivan S."/>
            <person name="Sone E.D."/>
            <person name="Koren S."/>
            <person name="Silverstein K.A.T."/>
            <person name="Beckman K.B."/>
            <person name="Gohl D.M."/>
        </authorList>
    </citation>
    <scope>NUCLEOTIDE SEQUENCE</scope>
    <source>
        <strain evidence="1">Duluth1</strain>
        <tissue evidence="1">Whole animal</tissue>
    </source>
</reference>
<protein>
    <recommendedName>
        <fullName evidence="3">RNA-directed DNA polymerase from mobile element jockey</fullName>
    </recommendedName>
</protein>
<dbReference type="Proteomes" id="UP000828390">
    <property type="component" value="Unassembled WGS sequence"/>
</dbReference>
<dbReference type="Gene3D" id="3.60.10.10">
    <property type="entry name" value="Endonuclease/exonuclease/phosphatase"/>
    <property type="match status" value="1"/>
</dbReference>
<proteinExistence type="predicted"/>
<organism evidence="1 2">
    <name type="scientific">Dreissena polymorpha</name>
    <name type="common">Zebra mussel</name>
    <name type="synonym">Mytilus polymorpha</name>
    <dbReference type="NCBI Taxonomy" id="45954"/>
    <lineage>
        <taxon>Eukaryota</taxon>
        <taxon>Metazoa</taxon>
        <taxon>Spiralia</taxon>
        <taxon>Lophotrochozoa</taxon>
        <taxon>Mollusca</taxon>
        <taxon>Bivalvia</taxon>
        <taxon>Autobranchia</taxon>
        <taxon>Heteroconchia</taxon>
        <taxon>Euheterodonta</taxon>
        <taxon>Imparidentia</taxon>
        <taxon>Neoheterodontei</taxon>
        <taxon>Myida</taxon>
        <taxon>Dreissenoidea</taxon>
        <taxon>Dreissenidae</taxon>
        <taxon>Dreissena</taxon>
    </lineage>
</organism>
<name>A0A9D4D0F3_DREPO</name>
<dbReference type="AlphaFoldDB" id="A0A9D4D0F3"/>
<evidence type="ECO:0008006" key="3">
    <source>
        <dbReference type="Google" id="ProtNLM"/>
    </source>
</evidence>